<organism evidence="1 2">
    <name type="scientific">Pontixanthobacter luteolus</name>
    <dbReference type="NCBI Taxonomy" id="295089"/>
    <lineage>
        <taxon>Bacteria</taxon>
        <taxon>Pseudomonadati</taxon>
        <taxon>Pseudomonadota</taxon>
        <taxon>Alphaproteobacteria</taxon>
        <taxon>Sphingomonadales</taxon>
        <taxon>Erythrobacteraceae</taxon>
        <taxon>Pontixanthobacter</taxon>
    </lineage>
</organism>
<proteinExistence type="predicted"/>
<dbReference type="AlphaFoldDB" id="A0A6I4V2Q0"/>
<dbReference type="EMBL" id="WTYP01000002">
    <property type="protein sequence ID" value="MXP48203.1"/>
    <property type="molecule type" value="Genomic_DNA"/>
</dbReference>
<accession>A0A6I4V2Q0</accession>
<dbReference type="Proteomes" id="UP000471435">
    <property type="component" value="Unassembled WGS sequence"/>
</dbReference>
<protein>
    <submittedName>
        <fullName evidence="1">Uncharacterized protein</fullName>
    </submittedName>
</protein>
<evidence type="ECO:0000313" key="2">
    <source>
        <dbReference type="Proteomes" id="UP000471435"/>
    </source>
</evidence>
<dbReference type="OrthoDB" id="7432692at2"/>
<comment type="caution">
    <text evidence="1">The sequence shown here is derived from an EMBL/GenBank/DDBJ whole genome shotgun (WGS) entry which is preliminary data.</text>
</comment>
<gene>
    <name evidence="1" type="ORF">GRI43_12480</name>
</gene>
<evidence type="ECO:0000313" key="1">
    <source>
        <dbReference type="EMBL" id="MXP48203.1"/>
    </source>
</evidence>
<dbReference type="RefSeq" id="WP_160731408.1">
    <property type="nucleotide sequence ID" value="NZ_WTYP01000002.1"/>
</dbReference>
<name>A0A6I4V2Q0_9SPHN</name>
<sequence length="157" mass="17353">MAKADRTKGGSIELLIEIDSFEQSYHIADHRAEIGRVDDEAIIEIRGKIVRTSDHRPLVGAPAEMSLVCSQSYHAAPDTSEAPMPMLMTASHSQGAFKALGYLPPQPFWSLPDMISSGRVSHVIVDYRAGVGRGFELHALYFTSHENIKRQELVHSP</sequence>
<keyword evidence="2" id="KW-1185">Reference proteome</keyword>
<reference evidence="1 2" key="1">
    <citation type="submission" date="2019-12" db="EMBL/GenBank/DDBJ databases">
        <title>Genomic-based taxomic classification of the family Erythrobacteraceae.</title>
        <authorList>
            <person name="Xu L."/>
        </authorList>
    </citation>
    <scope>NUCLEOTIDE SEQUENCE [LARGE SCALE GENOMIC DNA]</scope>
    <source>
        <strain evidence="1 2">SW-109</strain>
    </source>
</reference>